<name>A0A0F9HCG1_9ZZZZ</name>
<comment type="caution">
    <text evidence="1">The sequence shown here is derived from an EMBL/GenBank/DDBJ whole genome shotgun (WGS) entry which is preliminary data.</text>
</comment>
<evidence type="ECO:0008006" key="2">
    <source>
        <dbReference type="Google" id="ProtNLM"/>
    </source>
</evidence>
<sequence length="202" mass="23983">MSYGKILGRLVVTRRGTPRKTTRSGQCVYCNVRVDKGEVHPILLRSVKSKKSGTMFWITRRFHMVCFPKWMATIYKRLPEMEALAMERRGQHRQRPVLSKIEDPEKLIGRRKMVKRRSYLINRILKERPPKDKKEDLESQIRELGWYIHQIVPGLNFATEKRKVLFNEYIADGNEPLNIEFDETAETNPEWNAERNRIKVMI</sequence>
<dbReference type="AlphaFoldDB" id="A0A0F9HCG1"/>
<gene>
    <name evidence="1" type="ORF">LCGC14_1800840</name>
</gene>
<evidence type="ECO:0000313" key="1">
    <source>
        <dbReference type="EMBL" id="KKM00797.1"/>
    </source>
</evidence>
<proteinExistence type="predicted"/>
<organism evidence="1">
    <name type="scientific">marine sediment metagenome</name>
    <dbReference type="NCBI Taxonomy" id="412755"/>
    <lineage>
        <taxon>unclassified sequences</taxon>
        <taxon>metagenomes</taxon>
        <taxon>ecological metagenomes</taxon>
    </lineage>
</organism>
<protein>
    <recommendedName>
        <fullName evidence="2">PARP-type domain-containing protein</fullName>
    </recommendedName>
</protein>
<dbReference type="EMBL" id="LAZR01017348">
    <property type="protein sequence ID" value="KKM00797.1"/>
    <property type="molecule type" value="Genomic_DNA"/>
</dbReference>
<reference evidence="1" key="1">
    <citation type="journal article" date="2015" name="Nature">
        <title>Complex archaea that bridge the gap between prokaryotes and eukaryotes.</title>
        <authorList>
            <person name="Spang A."/>
            <person name="Saw J.H."/>
            <person name="Jorgensen S.L."/>
            <person name="Zaremba-Niedzwiedzka K."/>
            <person name="Martijn J."/>
            <person name="Lind A.E."/>
            <person name="van Eijk R."/>
            <person name="Schleper C."/>
            <person name="Guy L."/>
            <person name="Ettema T.J."/>
        </authorList>
    </citation>
    <scope>NUCLEOTIDE SEQUENCE</scope>
</reference>
<accession>A0A0F9HCG1</accession>